<dbReference type="EMBL" id="FMCT01000002">
    <property type="protein sequence ID" value="SCE80411.1"/>
    <property type="molecule type" value="Genomic_DNA"/>
</dbReference>
<name>A0A1C4V9D2_9ACTN</name>
<feature type="compositionally biased region" description="Basic and acidic residues" evidence="1">
    <location>
        <begin position="19"/>
        <end position="46"/>
    </location>
</feature>
<accession>A0A1C4V9D2</accession>
<reference evidence="3" key="1">
    <citation type="submission" date="2016-06" db="EMBL/GenBank/DDBJ databases">
        <authorList>
            <person name="Varghese N."/>
            <person name="Submissions Spin"/>
        </authorList>
    </citation>
    <scope>NUCLEOTIDE SEQUENCE [LARGE SCALE GENOMIC DNA]</scope>
    <source>
        <strain evidence="3">DSM 43168</strain>
    </source>
</reference>
<dbReference type="AlphaFoldDB" id="A0A1C4V9D2"/>
<evidence type="ECO:0000313" key="3">
    <source>
        <dbReference type="Proteomes" id="UP000183585"/>
    </source>
</evidence>
<gene>
    <name evidence="2" type="ORF">GA0070563_102119</name>
</gene>
<evidence type="ECO:0000256" key="1">
    <source>
        <dbReference type="SAM" id="MobiDB-lite"/>
    </source>
</evidence>
<feature type="compositionally biased region" description="Polar residues" evidence="1">
    <location>
        <begin position="63"/>
        <end position="75"/>
    </location>
</feature>
<protein>
    <submittedName>
        <fullName evidence="2">Uncharacterized protein</fullName>
    </submittedName>
</protein>
<keyword evidence="3" id="KW-1185">Reference proteome</keyword>
<sequence length="466" mass="50257">MALHAARIVASARSVLAADLRRGDTSTGPPRRERPGQSPERTREPGWRSGRRPAIVAGRSRTCGWTSVGRSSPTGARQELDGDGGRFGGPVGPPGRKDRAEPVDVADELGRGQAGQVRDHAGQQREASLELSRQVLLGDGVEADPDRPPHIVRGRPGRVERLPVVGPAELIEQGPLVLGEEVPVPGVVCGGQVEPVRRVHEDEPLDRTSAPVEQLRHLESDQPAQAPPHDHQPPGLLDRRLDRHHVLAGQSGDRQRPRCVEPLVRQLDPVQVHAAGKLPGQARVAVDVAADVVHRDQHGVPPVSLAGLGQRHDDGLFVPGPDRAPGEPVPDRVGLPVDRAAVDQFRDLELRLEGLVQLREDDQRRERAPARRVEVDVPEEFVALEDLRPDQVAAPRRGTASTEPFSSWVAVGFDVVQNEDGLHDRGRSPWAAAQLGQDFPGLEGGDRAFTAGADRRVGAVHGLLPV</sequence>
<feature type="region of interest" description="Disordered" evidence="1">
    <location>
        <begin position="13"/>
        <end position="102"/>
    </location>
</feature>
<organism evidence="2 3">
    <name type="scientific">Micromonospora carbonacea</name>
    <dbReference type="NCBI Taxonomy" id="47853"/>
    <lineage>
        <taxon>Bacteria</taxon>
        <taxon>Bacillati</taxon>
        <taxon>Actinomycetota</taxon>
        <taxon>Actinomycetes</taxon>
        <taxon>Micromonosporales</taxon>
        <taxon>Micromonosporaceae</taxon>
        <taxon>Micromonospora</taxon>
    </lineage>
</organism>
<proteinExistence type="predicted"/>
<dbReference type="Proteomes" id="UP000183585">
    <property type="component" value="Unassembled WGS sequence"/>
</dbReference>
<evidence type="ECO:0000313" key="2">
    <source>
        <dbReference type="EMBL" id="SCE80411.1"/>
    </source>
</evidence>